<dbReference type="InterPro" id="IPR008906">
    <property type="entry name" value="HATC_C_dom"/>
</dbReference>
<dbReference type="AlphaFoldDB" id="A0A915YM47"/>
<dbReference type="GO" id="GO:0046983">
    <property type="term" value="F:protein dimerization activity"/>
    <property type="evidence" value="ECO:0007669"/>
    <property type="project" value="InterPro"/>
</dbReference>
<evidence type="ECO:0000256" key="4">
    <source>
        <dbReference type="ARBA" id="ARBA00022833"/>
    </source>
</evidence>
<name>A0A915YM47_9GLOM</name>
<dbReference type="EMBL" id="CAGKOT010000001">
    <property type="protein sequence ID" value="CAB5290165.1"/>
    <property type="molecule type" value="Genomic_DNA"/>
</dbReference>
<keyword evidence="4" id="KW-0862">Zinc</keyword>
<evidence type="ECO:0000256" key="3">
    <source>
        <dbReference type="ARBA" id="ARBA00022771"/>
    </source>
</evidence>
<keyword evidence="2" id="KW-0479">Metal-binding</keyword>
<dbReference type="Pfam" id="PF05699">
    <property type="entry name" value="Dimer_Tnp_hAT"/>
    <property type="match status" value="1"/>
</dbReference>
<accession>A0A915YM47</accession>
<dbReference type="OrthoDB" id="2437834at2759"/>
<evidence type="ECO:0000259" key="6">
    <source>
        <dbReference type="Pfam" id="PF05699"/>
    </source>
</evidence>
<comment type="subcellular location">
    <subcellularLocation>
        <location evidence="1">Nucleus</location>
    </subcellularLocation>
</comment>
<evidence type="ECO:0000256" key="5">
    <source>
        <dbReference type="ARBA" id="ARBA00023242"/>
    </source>
</evidence>
<evidence type="ECO:0000256" key="1">
    <source>
        <dbReference type="ARBA" id="ARBA00004123"/>
    </source>
</evidence>
<protein>
    <recommendedName>
        <fullName evidence="6">HAT C-terminal dimerisation domain-containing protein</fullName>
    </recommendedName>
</protein>
<proteinExistence type="predicted"/>
<sequence>MDDRISRLTRFGAYLYLGSSTYCTYSIINPFIEEIKEDLLNPFLSSLSLSSIQFSPQSFSQSVLQETQETDEDVFIEENIEIETNLNQPVNTSGLLKMVRTKLYKNLCKYWNFQDSNALLASLLDPCTKNLKHVSIQIKIKTEDLLRSKVEKLKLKEVDSELASSDSFNSTSKNLKYKNSIFSRFQKAKTRIVNDELLEYLRLDKIDWKENPFAWWECQEKHFHYLSILARKYLPIPASSIASERIFSDASNIMGPKRVNMNPELFKKIIFLKCNSKMIPSIHPPKQ</sequence>
<dbReference type="GO" id="GO:0005634">
    <property type="term" value="C:nucleus"/>
    <property type="evidence" value="ECO:0007669"/>
    <property type="project" value="UniProtKB-SubCell"/>
</dbReference>
<comment type="caution">
    <text evidence="7">The sequence shown here is derived from an EMBL/GenBank/DDBJ whole genome shotgun (WGS) entry which is preliminary data.</text>
</comment>
<dbReference type="VEuPathDB" id="FungiDB:RhiirFUN_007872"/>
<evidence type="ECO:0000256" key="2">
    <source>
        <dbReference type="ARBA" id="ARBA00022723"/>
    </source>
</evidence>
<dbReference type="InterPro" id="IPR052035">
    <property type="entry name" value="ZnF_BED_domain_contain"/>
</dbReference>
<organism evidence="7 8">
    <name type="scientific">Rhizophagus irregularis</name>
    <dbReference type="NCBI Taxonomy" id="588596"/>
    <lineage>
        <taxon>Eukaryota</taxon>
        <taxon>Fungi</taxon>
        <taxon>Fungi incertae sedis</taxon>
        <taxon>Mucoromycota</taxon>
        <taxon>Glomeromycotina</taxon>
        <taxon>Glomeromycetes</taxon>
        <taxon>Glomerales</taxon>
        <taxon>Glomeraceae</taxon>
        <taxon>Rhizophagus</taxon>
    </lineage>
</organism>
<dbReference type="PANTHER" id="PTHR46481">
    <property type="entry name" value="ZINC FINGER BED DOMAIN-CONTAINING PROTEIN 4"/>
    <property type="match status" value="1"/>
</dbReference>
<evidence type="ECO:0000313" key="8">
    <source>
        <dbReference type="Proteomes" id="UP000684084"/>
    </source>
</evidence>
<dbReference type="GO" id="GO:0008270">
    <property type="term" value="F:zinc ion binding"/>
    <property type="evidence" value="ECO:0007669"/>
    <property type="project" value="UniProtKB-KW"/>
</dbReference>
<feature type="domain" description="HAT C-terminal dimerisation" evidence="6">
    <location>
        <begin position="196"/>
        <end position="273"/>
    </location>
</feature>
<dbReference type="PANTHER" id="PTHR46481:SF10">
    <property type="entry name" value="ZINC FINGER BED DOMAIN-CONTAINING PROTEIN 39"/>
    <property type="match status" value="1"/>
</dbReference>
<keyword evidence="3" id="KW-0863">Zinc-finger</keyword>
<reference evidence="7" key="1">
    <citation type="submission" date="2020-05" db="EMBL/GenBank/DDBJ databases">
        <authorList>
            <person name="Rincon C."/>
            <person name="Sanders R I."/>
            <person name="Robbins C."/>
            <person name="Chaturvedi A."/>
        </authorList>
    </citation>
    <scope>NUCLEOTIDE SEQUENCE</scope>
    <source>
        <strain evidence="7">CHB12</strain>
    </source>
</reference>
<evidence type="ECO:0000313" key="7">
    <source>
        <dbReference type="EMBL" id="CAB5290165.1"/>
    </source>
</evidence>
<gene>
    <name evidence="7" type="ORF">CHRIB12_LOCUS4</name>
</gene>
<keyword evidence="5" id="KW-0539">Nucleus</keyword>
<dbReference type="Proteomes" id="UP000684084">
    <property type="component" value="Unassembled WGS sequence"/>
</dbReference>